<gene>
    <name evidence="1" type="ORF">ACFOZ8_28750</name>
</gene>
<dbReference type="EMBL" id="JBHSAM010000036">
    <property type="protein sequence ID" value="MFC4103614.1"/>
    <property type="molecule type" value="Genomic_DNA"/>
</dbReference>
<protein>
    <recommendedName>
        <fullName evidence="3">PASTA domain-containing protein</fullName>
    </recommendedName>
</protein>
<dbReference type="Proteomes" id="UP001595715">
    <property type="component" value="Unassembled WGS sequence"/>
</dbReference>
<accession>A0ABV8KCB2</accession>
<evidence type="ECO:0000313" key="1">
    <source>
        <dbReference type="EMBL" id="MFC4103614.1"/>
    </source>
</evidence>
<keyword evidence="2" id="KW-1185">Reference proteome</keyword>
<sequence length="81" mass="8629">MAALGAGKIRATKITFEIGGDRISATLTSVRLALIQAGWTVIAPDISTDSSLLTARDPENGQWRTFAVEEALQITVKITSI</sequence>
<evidence type="ECO:0000313" key="2">
    <source>
        <dbReference type="Proteomes" id="UP001595715"/>
    </source>
</evidence>
<name>A0ABV8KCB2_9BACL</name>
<proteinExistence type="predicted"/>
<reference evidence="2" key="1">
    <citation type="journal article" date="2019" name="Int. J. Syst. Evol. Microbiol.">
        <title>The Global Catalogue of Microorganisms (GCM) 10K type strain sequencing project: providing services to taxonomists for standard genome sequencing and annotation.</title>
        <authorList>
            <consortium name="The Broad Institute Genomics Platform"/>
            <consortium name="The Broad Institute Genome Sequencing Center for Infectious Disease"/>
            <person name="Wu L."/>
            <person name="Ma J."/>
        </authorList>
    </citation>
    <scope>NUCLEOTIDE SEQUENCE [LARGE SCALE GENOMIC DNA]</scope>
    <source>
        <strain evidence="2">IBRC-M 10987</strain>
    </source>
</reference>
<dbReference type="RefSeq" id="WP_377722196.1">
    <property type="nucleotide sequence ID" value="NZ_JBHSAM010000036.1"/>
</dbReference>
<evidence type="ECO:0008006" key="3">
    <source>
        <dbReference type="Google" id="ProtNLM"/>
    </source>
</evidence>
<organism evidence="1 2">
    <name type="scientific">Paenibacillus xanthanilyticus</name>
    <dbReference type="NCBI Taxonomy" id="1783531"/>
    <lineage>
        <taxon>Bacteria</taxon>
        <taxon>Bacillati</taxon>
        <taxon>Bacillota</taxon>
        <taxon>Bacilli</taxon>
        <taxon>Bacillales</taxon>
        <taxon>Paenibacillaceae</taxon>
        <taxon>Paenibacillus</taxon>
    </lineage>
</organism>
<comment type="caution">
    <text evidence="1">The sequence shown here is derived from an EMBL/GenBank/DDBJ whole genome shotgun (WGS) entry which is preliminary data.</text>
</comment>